<accession>A0ABN7UHC8</accession>
<comment type="caution">
    <text evidence="1">The sequence shown here is derived from an EMBL/GenBank/DDBJ whole genome shotgun (WGS) entry which is preliminary data.</text>
</comment>
<dbReference type="EMBL" id="CAJVQB010003090">
    <property type="protein sequence ID" value="CAG8597271.1"/>
    <property type="molecule type" value="Genomic_DNA"/>
</dbReference>
<reference evidence="1 2" key="1">
    <citation type="submission" date="2021-06" db="EMBL/GenBank/DDBJ databases">
        <authorList>
            <person name="Kallberg Y."/>
            <person name="Tangrot J."/>
            <person name="Rosling A."/>
        </authorList>
    </citation>
    <scope>NUCLEOTIDE SEQUENCE [LARGE SCALE GENOMIC DNA]</scope>
    <source>
        <strain evidence="1 2">120-4 pot B 10/14</strain>
    </source>
</reference>
<keyword evidence="2" id="KW-1185">Reference proteome</keyword>
<sequence length="73" mass="8425">MIDKYKEELIEYQNCKTYSIVKETLWYNLPETTTLICIIWCGGKHQILSDTTRLSPSSNDIKPCKSVTATIPR</sequence>
<proteinExistence type="predicted"/>
<name>A0ABN7UHC8_GIGMA</name>
<gene>
    <name evidence="1" type="ORF">GMARGA_LOCUS6705</name>
</gene>
<dbReference type="Proteomes" id="UP000789901">
    <property type="component" value="Unassembled WGS sequence"/>
</dbReference>
<evidence type="ECO:0000313" key="1">
    <source>
        <dbReference type="EMBL" id="CAG8597271.1"/>
    </source>
</evidence>
<evidence type="ECO:0000313" key="2">
    <source>
        <dbReference type="Proteomes" id="UP000789901"/>
    </source>
</evidence>
<protein>
    <submittedName>
        <fullName evidence="1">30848_t:CDS:1</fullName>
    </submittedName>
</protein>
<organism evidence="1 2">
    <name type="scientific">Gigaspora margarita</name>
    <dbReference type="NCBI Taxonomy" id="4874"/>
    <lineage>
        <taxon>Eukaryota</taxon>
        <taxon>Fungi</taxon>
        <taxon>Fungi incertae sedis</taxon>
        <taxon>Mucoromycota</taxon>
        <taxon>Glomeromycotina</taxon>
        <taxon>Glomeromycetes</taxon>
        <taxon>Diversisporales</taxon>
        <taxon>Gigasporaceae</taxon>
        <taxon>Gigaspora</taxon>
    </lineage>
</organism>